<dbReference type="SUPFAM" id="SSF54211">
    <property type="entry name" value="Ribosomal protein S5 domain 2-like"/>
    <property type="match status" value="1"/>
</dbReference>
<keyword evidence="4" id="KW-0963">Cytoplasm</keyword>
<proteinExistence type="inferred from homology"/>
<dbReference type="GO" id="GO:0071028">
    <property type="term" value="P:nuclear mRNA surveillance"/>
    <property type="evidence" value="ECO:0007669"/>
    <property type="project" value="TreeGrafter"/>
</dbReference>
<evidence type="ECO:0000313" key="8">
    <source>
        <dbReference type="Proteomes" id="UP000031056"/>
    </source>
</evidence>
<comment type="similarity">
    <text evidence="3">Belongs to the RNase PH family.</text>
</comment>
<protein>
    <recommendedName>
        <fullName evidence="6">Ribosomal RNA-processing protein 42</fullName>
    </recommendedName>
</protein>
<keyword evidence="8" id="KW-1185">Reference proteome</keyword>
<dbReference type="GO" id="GO:0005730">
    <property type="term" value="C:nucleolus"/>
    <property type="evidence" value="ECO:0007669"/>
    <property type="project" value="UniProtKB-SubCell"/>
</dbReference>
<dbReference type="PANTHER" id="PTHR11097:SF8">
    <property type="entry name" value="EXOSOME COMPLEX COMPONENT RRP42"/>
    <property type="match status" value="1"/>
</dbReference>
<dbReference type="GO" id="GO:0000177">
    <property type="term" value="C:cytoplasmic exosome (RNase complex)"/>
    <property type="evidence" value="ECO:0007669"/>
    <property type="project" value="TreeGrafter"/>
</dbReference>
<evidence type="ECO:0000256" key="2">
    <source>
        <dbReference type="ARBA" id="ARBA00004604"/>
    </source>
</evidence>
<dbReference type="GeneID" id="26261911"/>
<dbReference type="RefSeq" id="XP_014563584.1">
    <property type="nucleotide sequence ID" value="XM_014708098.1"/>
</dbReference>
<dbReference type="Gene3D" id="3.30.230.70">
    <property type="entry name" value="GHMP Kinase, N-terminal domain"/>
    <property type="match status" value="1"/>
</dbReference>
<dbReference type="SUPFAM" id="SSF55666">
    <property type="entry name" value="Ribonuclease PH domain 2-like"/>
    <property type="match status" value="1"/>
</dbReference>
<reference evidence="7 8" key="1">
    <citation type="journal article" date="2014" name="MBio">
        <title>The Ordospora colligata genome; evolution of extreme reduction in microsporidia and host-to-parasite horizontal gene transfer.</title>
        <authorList>
            <person name="Pombert J.-F."/>
            <person name="Haag K.L."/>
            <person name="Beidas S."/>
            <person name="Ebert D."/>
            <person name="Keeling P.J."/>
        </authorList>
    </citation>
    <scope>NUCLEOTIDE SEQUENCE [LARGE SCALE GENOMIC DNA]</scope>
    <source>
        <strain evidence="7 8">OC4</strain>
    </source>
</reference>
<dbReference type="GO" id="GO:0000176">
    <property type="term" value="C:nuclear exosome (RNase complex)"/>
    <property type="evidence" value="ECO:0007669"/>
    <property type="project" value="TreeGrafter"/>
</dbReference>
<dbReference type="STRING" id="1354746.A0A0B2UKH0"/>
<accession>A0A0B2UKH0</accession>
<dbReference type="GO" id="GO:0034476">
    <property type="term" value="P:U5 snRNA 3'-end processing"/>
    <property type="evidence" value="ECO:0007669"/>
    <property type="project" value="TreeGrafter"/>
</dbReference>
<evidence type="ECO:0000313" key="7">
    <source>
        <dbReference type="EMBL" id="KHN69542.1"/>
    </source>
</evidence>
<dbReference type="GO" id="GO:0000467">
    <property type="term" value="P:exonucleolytic trimming to generate mature 3'-end of 5.8S rRNA from tricistronic rRNA transcript (SSU-rRNA, 5.8S rRNA, LSU-rRNA)"/>
    <property type="evidence" value="ECO:0007669"/>
    <property type="project" value="TreeGrafter"/>
</dbReference>
<evidence type="ECO:0000256" key="1">
    <source>
        <dbReference type="ARBA" id="ARBA00004496"/>
    </source>
</evidence>
<dbReference type="OrthoDB" id="45882at2759"/>
<comment type="subcellular location">
    <subcellularLocation>
        <location evidence="1">Cytoplasm</location>
    </subcellularLocation>
    <subcellularLocation>
        <location evidence="2">Nucleus</location>
        <location evidence="2">Nucleolus</location>
    </subcellularLocation>
</comment>
<evidence type="ECO:0000256" key="4">
    <source>
        <dbReference type="ARBA" id="ARBA00022490"/>
    </source>
</evidence>
<dbReference type="GO" id="GO:0034473">
    <property type="term" value="P:U1 snRNA 3'-end processing"/>
    <property type="evidence" value="ECO:0007669"/>
    <property type="project" value="TreeGrafter"/>
</dbReference>
<dbReference type="Proteomes" id="UP000031056">
    <property type="component" value="Unassembled WGS sequence"/>
</dbReference>
<dbReference type="GO" id="GO:0071038">
    <property type="term" value="P:TRAMP-dependent tRNA surveillance pathway"/>
    <property type="evidence" value="ECO:0007669"/>
    <property type="project" value="TreeGrafter"/>
</dbReference>
<sequence>MIVKKLAIDGERLDYRRIDEQRPIEIEKYANSLFLSMGNTRVQVVFQSDVTRPYVDKPREGVIGFFASMAGRRHEKLLWFLNMVYVKQKCVDLESMCIKAGKEVMLVHIDFRFLSIDGNVYSIAVAGVNAALSAIGVSMNFLPKCFLYCSVERCILSDPTDDELDACDWHCIVVMKSRKEVVFFEKSGDGCGMLAIDEIINRSGINV</sequence>
<dbReference type="GO" id="GO:0016075">
    <property type="term" value="P:rRNA catabolic process"/>
    <property type="evidence" value="ECO:0007669"/>
    <property type="project" value="TreeGrafter"/>
</dbReference>
<evidence type="ECO:0000256" key="5">
    <source>
        <dbReference type="ARBA" id="ARBA00022835"/>
    </source>
</evidence>
<dbReference type="PANTHER" id="PTHR11097">
    <property type="entry name" value="EXOSOME COMPLEX EXONUCLEASE RIBOSOMAL RNA PROCESSING PROTEIN"/>
    <property type="match status" value="1"/>
</dbReference>
<dbReference type="InterPro" id="IPR020568">
    <property type="entry name" value="Ribosomal_Su5_D2-typ_SF"/>
</dbReference>
<organism evidence="7 8">
    <name type="scientific">Ordospora colligata OC4</name>
    <dbReference type="NCBI Taxonomy" id="1354746"/>
    <lineage>
        <taxon>Eukaryota</taxon>
        <taxon>Fungi</taxon>
        <taxon>Fungi incertae sedis</taxon>
        <taxon>Microsporidia</taxon>
        <taxon>Ordosporidae</taxon>
        <taxon>Ordospora</taxon>
    </lineage>
</organism>
<gene>
    <name evidence="7" type="ORF">M896_060400</name>
</gene>
<comment type="caution">
    <text evidence="7">The sequence shown here is derived from an EMBL/GenBank/DDBJ whole genome shotgun (WGS) entry which is preliminary data.</text>
</comment>
<dbReference type="VEuPathDB" id="MicrosporidiaDB:M896_060400"/>
<dbReference type="AlphaFoldDB" id="A0A0B2UKH0"/>
<dbReference type="GO" id="GO:0035925">
    <property type="term" value="F:mRNA 3'-UTR AU-rich region binding"/>
    <property type="evidence" value="ECO:0007669"/>
    <property type="project" value="TreeGrafter"/>
</dbReference>
<dbReference type="InParanoid" id="A0A0B2UKH0"/>
<dbReference type="GO" id="GO:0034475">
    <property type="term" value="P:U4 snRNA 3'-end processing"/>
    <property type="evidence" value="ECO:0007669"/>
    <property type="project" value="TreeGrafter"/>
</dbReference>
<dbReference type="InterPro" id="IPR027408">
    <property type="entry name" value="PNPase/RNase_PH_dom_sf"/>
</dbReference>
<dbReference type="InterPro" id="IPR036345">
    <property type="entry name" value="ExoRNase_PH_dom2_sf"/>
</dbReference>
<dbReference type="InterPro" id="IPR050590">
    <property type="entry name" value="Exosome_comp_Rrp42_subfam"/>
</dbReference>
<evidence type="ECO:0000256" key="6">
    <source>
        <dbReference type="ARBA" id="ARBA00042523"/>
    </source>
</evidence>
<dbReference type="GO" id="GO:0071035">
    <property type="term" value="P:nuclear polyadenylation-dependent rRNA catabolic process"/>
    <property type="evidence" value="ECO:0007669"/>
    <property type="project" value="TreeGrafter"/>
</dbReference>
<evidence type="ECO:0000256" key="3">
    <source>
        <dbReference type="ARBA" id="ARBA00006678"/>
    </source>
</evidence>
<keyword evidence="5" id="KW-0271">Exosome</keyword>
<dbReference type="HOGENOM" id="CLU_1240128_0_0_1"/>
<name>A0A0B2UKH0_9MICR</name>
<dbReference type="EMBL" id="JOKQ01000006">
    <property type="protein sequence ID" value="KHN69542.1"/>
    <property type="molecule type" value="Genomic_DNA"/>
</dbReference>
<dbReference type="FunCoup" id="A0A0B2UKH0">
    <property type="interactions" value="289"/>
</dbReference>